<dbReference type="PANTHER" id="PTHR11353">
    <property type="entry name" value="CHAPERONIN"/>
    <property type="match status" value="1"/>
</dbReference>
<dbReference type="GO" id="GO:0005832">
    <property type="term" value="C:chaperonin-containing T-complex"/>
    <property type="evidence" value="ECO:0007669"/>
    <property type="project" value="UniProtKB-ARBA"/>
</dbReference>
<dbReference type="SUPFAM" id="SSF52029">
    <property type="entry name" value="GroEL apical domain-like"/>
    <property type="match status" value="1"/>
</dbReference>
<dbReference type="InterPro" id="IPR002423">
    <property type="entry name" value="Cpn60/GroEL/TCP-1"/>
</dbReference>
<comment type="subcellular location">
    <subcellularLocation>
        <location evidence="1">Cytoplasm</location>
    </subcellularLocation>
</comment>
<dbReference type="GO" id="GO:0005524">
    <property type="term" value="F:ATP binding"/>
    <property type="evidence" value="ECO:0007669"/>
    <property type="project" value="UniProtKB-KW"/>
</dbReference>
<dbReference type="GO" id="GO:0140662">
    <property type="term" value="F:ATP-dependent protein folding chaperone"/>
    <property type="evidence" value="ECO:0007669"/>
    <property type="project" value="InterPro"/>
</dbReference>
<accession>A0A022QVP8</accession>
<keyword evidence="3" id="KW-0963">Cytoplasm</keyword>
<evidence type="ECO:0000256" key="4">
    <source>
        <dbReference type="ARBA" id="ARBA00022741"/>
    </source>
</evidence>
<keyword evidence="10" id="KW-1133">Transmembrane helix</keyword>
<evidence type="ECO:0000256" key="6">
    <source>
        <dbReference type="ARBA" id="ARBA00023186"/>
    </source>
</evidence>
<dbReference type="PRINTS" id="PR00304">
    <property type="entry name" value="TCOMPLEXTCP1"/>
</dbReference>
<gene>
    <name evidence="11" type="ORF">MIMGU_mgv1a004275mg</name>
</gene>
<dbReference type="AlphaFoldDB" id="A0A022QVP8"/>
<dbReference type="PROSITE" id="PS00750">
    <property type="entry name" value="TCP1_1"/>
    <property type="match status" value="1"/>
</dbReference>
<dbReference type="InterPro" id="IPR017998">
    <property type="entry name" value="Chaperone_TCP-1"/>
</dbReference>
<evidence type="ECO:0000256" key="3">
    <source>
        <dbReference type="ARBA" id="ARBA00022490"/>
    </source>
</evidence>
<evidence type="ECO:0000256" key="7">
    <source>
        <dbReference type="ARBA" id="ARBA00024086"/>
    </source>
</evidence>
<dbReference type="FunFam" id="1.10.560.10:FF:000053">
    <property type="entry name" value="T-complex protein 1 subunit delta"/>
    <property type="match status" value="1"/>
</dbReference>
<name>A0A022QVP8_ERYGU</name>
<keyword evidence="12" id="KW-1185">Reference proteome</keyword>
<evidence type="ECO:0000256" key="10">
    <source>
        <dbReference type="SAM" id="Phobius"/>
    </source>
</evidence>
<dbReference type="SUPFAM" id="SSF48592">
    <property type="entry name" value="GroEL equatorial domain-like"/>
    <property type="match status" value="1"/>
</dbReference>
<dbReference type="Pfam" id="PF00118">
    <property type="entry name" value="Cpn60_TCP1"/>
    <property type="match status" value="1"/>
</dbReference>
<keyword evidence="6 9" id="KW-0143">Chaperone</keyword>
<evidence type="ECO:0000256" key="1">
    <source>
        <dbReference type="ARBA" id="ARBA00004496"/>
    </source>
</evidence>
<evidence type="ECO:0000256" key="8">
    <source>
        <dbReference type="ARBA" id="ARBA00033325"/>
    </source>
</evidence>
<dbReference type="InterPro" id="IPR027409">
    <property type="entry name" value="GroEL-like_apical_dom_sf"/>
</dbReference>
<dbReference type="PROSITE" id="PS00751">
    <property type="entry name" value="TCP1_2"/>
    <property type="match status" value="1"/>
</dbReference>
<proteinExistence type="inferred from homology"/>
<feature type="transmembrane region" description="Helical" evidence="10">
    <location>
        <begin position="359"/>
        <end position="382"/>
    </location>
</feature>
<keyword evidence="5 9" id="KW-0067">ATP-binding</keyword>
<comment type="similarity">
    <text evidence="2 9">Belongs to the TCP-1 chaperonin family.</text>
</comment>
<keyword evidence="4 9" id="KW-0547">Nucleotide-binding</keyword>
<dbReference type="SUPFAM" id="SSF54849">
    <property type="entry name" value="GroEL-intermediate domain like"/>
    <property type="match status" value="1"/>
</dbReference>
<keyword evidence="10" id="KW-0472">Membrane</keyword>
<evidence type="ECO:0000256" key="9">
    <source>
        <dbReference type="RuleBase" id="RU004187"/>
    </source>
</evidence>
<dbReference type="EMBL" id="KI631019">
    <property type="protein sequence ID" value="EYU30595.1"/>
    <property type="molecule type" value="Genomic_DNA"/>
</dbReference>
<dbReference type="Gene3D" id="3.50.7.10">
    <property type="entry name" value="GroEL"/>
    <property type="match status" value="1"/>
</dbReference>
<dbReference type="Proteomes" id="UP000030748">
    <property type="component" value="Unassembled WGS sequence"/>
</dbReference>
<dbReference type="InterPro" id="IPR002194">
    <property type="entry name" value="Chaperonin_TCP-1_CS"/>
</dbReference>
<dbReference type="InterPro" id="IPR027413">
    <property type="entry name" value="GROEL-like_equatorial_sf"/>
</dbReference>
<dbReference type="InterPro" id="IPR027410">
    <property type="entry name" value="TCP-1-like_intermed_sf"/>
</dbReference>
<dbReference type="Gene3D" id="3.30.260.10">
    <property type="entry name" value="TCP-1-like chaperonin intermediate domain"/>
    <property type="match status" value="1"/>
</dbReference>
<reference evidence="11 12" key="1">
    <citation type="journal article" date="2013" name="Proc. Natl. Acad. Sci. U.S.A.">
        <title>Fine-scale variation in meiotic recombination in Mimulus inferred from population shotgun sequencing.</title>
        <authorList>
            <person name="Hellsten U."/>
            <person name="Wright K.M."/>
            <person name="Jenkins J."/>
            <person name="Shu S."/>
            <person name="Yuan Y."/>
            <person name="Wessler S.R."/>
            <person name="Schmutz J."/>
            <person name="Willis J.H."/>
            <person name="Rokhsar D.S."/>
        </authorList>
    </citation>
    <scope>NUCLEOTIDE SEQUENCE [LARGE SCALE GENOMIC DNA]</scope>
    <source>
        <strain evidence="12">cv. DUN x IM62</strain>
    </source>
</reference>
<dbReference type="GO" id="GO:0051082">
    <property type="term" value="F:unfolded protein binding"/>
    <property type="evidence" value="ECO:0007669"/>
    <property type="project" value="InterPro"/>
</dbReference>
<dbReference type="GO" id="GO:0016887">
    <property type="term" value="F:ATP hydrolysis activity"/>
    <property type="evidence" value="ECO:0007669"/>
    <property type="project" value="InterPro"/>
</dbReference>
<sequence>MALAFDEYGRPFIILREQDQKTRLRGLDAQKENIAAGKAVARILRTSLGPKGMDKMLQSPDGDVTITNDGATILELMDVDNQIGKLMVELSRSQDYEIGDGTTGVVVMAGSLLEQAEKLLERGIHPIRIAEGYEMASRIAFEHLERISHKFEFTEADMEPLIQPCMTTLSSKIVNRCKRAMAEIAVKAVLAVADLERKDVNLDLIKVEGKVGGKLEDTELIYGIVVDKDMSHPQMPKQIEDAKIAILTCPFEPPKPKTKHKVDIDTVEKFQTLREQERKYFDDMVQKCKDVGATLVICQWGFDDEANHLLMHRELPAVRWVGGVELELIAIATGGRIVPRFQELTTDKLGKVNCRTDELSAYVAMLVYIYSAFVPLMILCVLMQSISIHLTISFAY</sequence>
<keyword evidence="10" id="KW-0812">Transmembrane</keyword>
<organism evidence="11 12">
    <name type="scientific">Erythranthe guttata</name>
    <name type="common">Yellow monkey flower</name>
    <name type="synonym">Mimulus guttatus</name>
    <dbReference type="NCBI Taxonomy" id="4155"/>
    <lineage>
        <taxon>Eukaryota</taxon>
        <taxon>Viridiplantae</taxon>
        <taxon>Streptophyta</taxon>
        <taxon>Embryophyta</taxon>
        <taxon>Tracheophyta</taxon>
        <taxon>Spermatophyta</taxon>
        <taxon>Magnoliopsida</taxon>
        <taxon>eudicotyledons</taxon>
        <taxon>Gunneridae</taxon>
        <taxon>Pentapetalae</taxon>
        <taxon>asterids</taxon>
        <taxon>lamiids</taxon>
        <taxon>Lamiales</taxon>
        <taxon>Phrymaceae</taxon>
        <taxon>Erythranthe</taxon>
    </lineage>
</organism>
<evidence type="ECO:0000313" key="12">
    <source>
        <dbReference type="Proteomes" id="UP000030748"/>
    </source>
</evidence>
<dbReference type="FunFam" id="3.50.7.10:FF:000003">
    <property type="entry name" value="T-complex protein 1 subunit epsilon"/>
    <property type="match status" value="1"/>
</dbReference>
<evidence type="ECO:0000256" key="2">
    <source>
        <dbReference type="ARBA" id="ARBA00008020"/>
    </source>
</evidence>
<evidence type="ECO:0000256" key="5">
    <source>
        <dbReference type="ARBA" id="ARBA00022840"/>
    </source>
</evidence>
<dbReference type="Gene3D" id="1.10.560.10">
    <property type="entry name" value="GroEL-like equatorial domain"/>
    <property type="match status" value="1"/>
</dbReference>
<evidence type="ECO:0000313" key="11">
    <source>
        <dbReference type="EMBL" id="EYU30595.1"/>
    </source>
</evidence>
<dbReference type="PROSITE" id="PS00995">
    <property type="entry name" value="TCP1_3"/>
    <property type="match status" value="1"/>
</dbReference>
<protein>
    <recommendedName>
        <fullName evidence="7">T-complex protein 1 subunit epsilon</fullName>
    </recommendedName>
    <alternativeName>
        <fullName evidence="8">CCT-epsilon</fullName>
    </alternativeName>
</protein>